<feature type="signal peptide" evidence="4">
    <location>
        <begin position="1"/>
        <end position="22"/>
    </location>
</feature>
<protein>
    <submittedName>
        <fullName evidence="6">Alpha/beta hydrolase</fullName>
    </submittedName>
</protein>
<dbReference type="PROSITE" id="PS51257">
    <property type="entry name" value="PROKAR_LIPOPROTEIN"/>
    <property type="match status" value="1"/>
</dbReference>
<comment type="similarity">
    <text evidence="1">Belongs to the peptidase S33 family.</text>
</comment>
<organism evidence="6 7">
    <name type="scientific">Actinomadura parmotrematis</name>
    <dbReference type="NCBI Taxonomy" id="2864039"/>
    <lineage>
        <taxon>Bacteria</taxon>
        <taxon>Bacillati</taxon>
        <taxon>Actinomycetota</taxon>
        <taxon>Actinomycetes</taxon>
        <taxon>Streptosporangiales</taxon>
        <taxon>Thermomonosporaceae</taxon>
        <taxon>Actinomadura</taxon>
    </lineage>
</organism>
<reference evidence="6 7" key="1">
    <citation type="submission" date="2021-07" db="EMBL/GenBank/DDBJ databases">
        <title>Actinomadura sp. PM05-2 isolated from lichen.</title>
        <authorList>
            <person name="Somphong A."/>
            <person name="Phongsopitanun W."/>
            <person name="Tanasupawat S."/>
            <person name="Peongsungnone V."/>
        </authorList>
    </citation>
    <scope>NUCLEOTIDE SEQUENCE [LARGE SCALE GENOMIC DNA]</scope>
    <source>
        <strain evidence="6 7">PM05-2</strain>
    </source>
</reference>
<gene>
    <name evidence="6" type="ORF">K1Y72_00360</name>
</gene>
<keyword evidence="3 6" id="KW-0378">Hydrolase</keyword>
<evidence type="ECO:0000259" key="5">
    <source>
        <dbReference type="Pfam" id="PF08386"/>
    </source>
</evidence>
<dbReference type="InterPro" id="IPR029058">
    <property type="entry name" value="AB_hydrolase_fold"/>
</dbReference>
<dbReference type="EMBL" id="JAIBOA010000001">
    <property type="protein sequence ID" value="MBW8480798.1"/>
    <property type="molecule type" value="Genomic_DNA"/>
</dbReference>
<evidence type="ECO:0000256" key="1">
    <source>
        <dbReference type="ARBA" id="ARBA00010088"/>
    </source>
</evidence>
<dbReference type="Pfam" id="PF08386">
    <property type="entry name" value="Abhydrolase_4"/>
    <property type="match status" value="1"/>
</dbReference>
<comment type="caution">
    <text evidence="6">The sequence shown here is derived from an EMBL/GenBank/DDBJ whole genome shotgun (WGS) entry which is preliminary data.</text>
</comment>
<evidence type="ECO:0000256" key="4">
    <source>
        <dbReference type="SAM" id="SignalP"/>
    </source>
</evidence>
<dbReference type="PANTHER" id="PTHR43248:SF29">
    <property type="entry name" value="TRIPEPTIDYL AMINOPEPTIDASE"/>
    <property type="match status" value="1"/>
</dbReference>
<dbReference type="PANTHER" id="PTHR43248">
    <property type="entry name" value="2-SUCCINYL-6-HYDROXY-2,4-CYCLOHEXADIENE-1-CARBOXYLATE SYNTHASE"/>
    <property type="match status" value="1"/>
</dbReference>
<evidence type="ECO:0000256" key="3">
    <source>
        <dbReference type="ARBA" id="ARBA00022801"/>
    </source>
</evidence>
<feature type="chain" id="PRO_5046426361" evidence="4">
    <location>
        <begin position="23"/>
        <end position="509"/>
    </location>
</feature>
<feature type="domain" description="Peptidase S33 tripeptidyl aminopeptidase-like C-terminal" evidence="5">
    <location>
        <begin position="405"/>
        <end position="508"/>
    </location>
</feature>
<dbReference type="SUPFAM" id="SSF53474">
    <property type="entry name" value="alpha/beta-Hydrolases"/>
    <property type="match status" value="1"/>
</dbReference>
<proteinExistence type="inferred from homology"/>
<evidence type="ECO:0000313" key="6">
    <source>
        <dbReference type="EMBL" id="MBW8480798.1"/>
    </source>
</evidence>
<evidence type="ECO:0000313" key="7">
    <source>
        <dbReference type="Proteomes" id="UP000774570"/>
    </source>
</evidence>
<dbReference type="Proteomes" id="UP000774570">
    <property type="component" value="Unassembled WGS sequence"/>
</dbReference>
<dbReference type="InterPro" id="IPR051601">
    <property type="entry name" value="Serine_prot/Carboxylest_S33"/>
</dbReference>
<sequence>MSRWGPVPAMTAIITCGLSAFALTACGNEDARAVRPAVTGVAAARWGPCAGLPPSQRGGRTDFQCATVQAPLDYARPAGERIDLALVRLKAADTAHRIGSLLLGFGGPGASGLQTFAQSAADYAALGARYDLVAFDPRGVGRSAPVSCASDADMDRITAADATPDTGAEEHAYRASLAAFAQGCADRSGTVLPFVGTANAARDMDVVRTALGETRLDYFGISHGTRLGGGYAHRFPERVGRAVLDGAVGTGTGPMDLALQRAAAFQRALGRFADACAKTGAAACPLGADGTAVAQGVHDLLDRLDAAPLPAGGDRALTQSLATTGVGAALYSEDLWPYLAQALAAAARGDGRDLLVLADAQNGRQDTGRYTNLIAADTAVTCADAPQRYSVDDVREQLPRFRAASPVFGPSMAWGLLACSDWKVPGDDAGQDVSAPDAAPIVVVGNTGDPAAPYAWAPALTREIGGKATLLTLNGEGHGAYDTGNACVQKAVNAYLLDGAVPARGASCS</sequence>
<dbReference type="RefSeq" id="WP_220162062.1">
    <property type="nucleotide sequence ID" value="NZ_JAIBOA010000001.1"/>
</dbReference>
<accession>A0ABS7FKB2</accession>
<dbReference type="GO" id="GO:0016787">
    <property type="term" value="F:hydrolase activity"/>
    <property type="evidence" value="ECO:0007669"/>
    <property type="project" value="UniProtKB-KW"/>
</dbReference>
<keyword evidence="2 4" id="KW-0732">Signal</keyword>
<dbReference type="InterPro" id="IPR013595">
    <property type="entry name" value="Pept_S33_TAP-like_C"/>
</dbReference>
<name>A0ABS7FKB2_9ACTN</name>
<dbReference type="Gene3D" id="3.40.50.1820">
    <property type="entry name" value="alpha/beta hydrolase"/>
    <property type="match status" value="1"/>
</dbReference>
<evidence type="ECO:0000256" key="2">
    <source>
        <dbReference type="ARBA" id="ARBA00022729"/>
    </source>
</evidence>
<keyword evidence="7" id="KW-1185">Reference proteome</keyword>